<dbReference type="AlphaFoldDB" id="A0A0C1R4U3"/>
<organism evidence="2 3">
    <name type="scientific">Clostridium argentinense CDC 2741</name>
    <dbReference type="NCBI Taxonomy" id="1418104"/>
    <lineage>
        <taxon>Bacteria</taxon>
        <taxon>Bacillati</taxon>
        <taxon>Bacillota</taxon>
        <taxon>Clostridia</taxon>
        <taxon>Eubacteriales</taxon>
        <taxon>Clostridiaceae</taxon>
        <taxon>Clostridium</taxon>
    </lineage>
</organism>
<protein>
    <submittedName>
        <fullName evidence="2">Putative membrane protein</fullName>
    </submittedName>
</protein>
<evidence type="ECO:0000313" key="2">
    <source>
        <dbReference type="EMBL" id="KIE45521.1"/>
    </source>
</evidence>
<accession>A0A0C1R4U3</accession>
<feature type="transmembrane region" description="Helical" evidence="1">
    <location>
        <begin position="94"/>
        <end position="112"/>
    </location>
</feature>
<keyword evidence="1" id="KW-1133">Transmembrane helix</keyword>
<dbReference type="STRING" id="29341.RSJ17_20240"/>
<keyword evidence="3" id="KW-1185">Reference proteome</keyword>
<evidence type="ECO:0000313" key="3">
    <source>
        <dbReference type="Proteomes" id="UP000031366"/>
    </source>
</evidence>
<name>A0A0C1R4U3_9CLOT</name>
<feature type="transmembrane region" description="Helical" evidence="1">
    <location>
        <begin position="9"/>
        <end position="26"/>
    </location>
</feature>
<proteinExistence type="predicted"/>
<dbReference type="EMBL" id="AYSO01000019">
    <property type="protein sequence ID" value="KIE45521.1"/>
    <property type="molecule type" value="Genomic_DNA"/>
</dbReference>
<sequence>MDCKNKSKYIVIILIPLIIGIIINRVNFILQIYSTIPWIFVIAFIIFWFWAGKVFAKANHNRVESFLIGNSLWGISFLLYIWQFILTSDVNKNFIIAGISQNYIILIVPIATKIMMMFTDIIDGAIISIVSYILMIIIFSIGFIFESVKKNHSLQAKL</sequence>
<feature type="transmembrane region" description="Helical" evidence="1">
    <location>
        <begin position="63"/>
        <end position="82"/>
    </location>
</feature>
<reference evidence="2 3" key="1">
    <citation type="journal article" date="2015" name="Infect. Genet. Evol.">
        <title>Genomic sequences of six botulinum neurotoxin-producing strains representing three clostridial species illustrate the mobility and diversity of botulinum neurotoxin genes.</title>
        <authorList>
            <person name="Smith T.J."/>
            <person name="Hill K.K."/>
            <person name="Xie G."/>
            <person name="Foley B.T."/>
            <person name="Williamson C.H."/>
            <person name="Foster J.T."/>
            <person name="Johnson S.L."/>
            <person name="Chertkov O."/>
            <person name="Teshima H."/>
            <person name="Gibbons H.S."/>
            <person name="Johnsky L.A."/>
            <person name="Karavis M.A."/>
            <person name="Smith L.A."/>
        </authorList>
    </citation>
    <scope>NUCLEOTIDE SEQUENCE [LARGE SCALE GENOMIC DNA]</scope>
    <source>
        <strain evidence="2 3">CDC 2741</strain>
    </source>
</reference>
<keyword evidence="1" id="KW-0812">Transmembrane</keyword>
<feature type="transmembrane region" description="Helical" evidence="1">
    <location>
        <begin position="124"/>
        <end position="145"/>
    </location>
</feature>
<keyword evidence="1" id="KW-0472">Membrane</keyword>
<dbReference type="RefSeq" id="WP_039635434.1">
    <property type="nucleotide sequence ID" value="NZ_AYSO01000019.1"/>
</dbReference>
<comment type="caution">
    <text evidence="2">The sequence shown here is derived from an EMBL/GenBank/DDBJ whole genome shotgun (WGS) entry which is preliminary data.</text>
</comment>
<feature type="transmembrane region" description="Helical" evidence="1">
    <location>
        <begin position="32"/>
        <end position="51"/>
    </location>
</feature>
<dbReference type="OrthoDB" id="2645840at2"/>
<dbReference type="Proteomes" id="UP000031366">
    <property type="component" value="Unassembled WGS sequence"/>
</dbReference>
<evidence type="ECO:0000256" key="1">
    <source>
        <dbReference type="SAM" id="Phobius"/>
    </source>
</evidence>
<gene>
    <name evidence="2" type="ORF">U732_2803</name>
</gene>